<gene>
    <name evidence="3" type="ORF">NC998_03255</name>
</gene>
<dbReference type="RefSeq" id="WP_199298828.1">
    <property type="nucleotide sequence ID" value="NZ_JAMPKM010000001.1"/>
</dbReference>
<dbReference type="InterPro" id="IPR003594">
    <property type="entry name" value="HATPase_dom"/>
</dbReference>
<keyword evidence="1" id="KW-0418">Kinase</keyword>
<keyword evidence="4" id="KW-1185">Reference proteome</keyword>
<dbReference type="Proteomes" id="UP001464891">
    <property type="component" value="Unassembled WGS sequence"/>
</dbReference>
<keyword evidence="3" id="KW-0067">ATP-binding</keyword>
<reference evidence="3 4" key="1">
    <citation type="submission" date="2022-04" db="EMBL/GenBank/DDBJ databases">
        <title>Positive selection, recombination, and allopatry shape intraspecific diversity of widespread and dominant cyanobacteria.</title>
        <authorList>
            <person name="Wei J."/>
            <person name="Shu W."/>
            <person name="Hu C."/>
        </authorList>
    </citation>
    <scope>NUCLEOTIDE SEQUENCE [LARGE SCALE GENOMIC DNA]</scope>
    <source>
        <strain evidence="3 4">GB2-A4</strain>
    </source>
</reference>
<evidence type="ECO:0000256" key="1">
    <source>
        <dbReference type="ARBA" id="ARBA00022527"/>
    </source>
</evidence>
<comment type="caution">
    <text evidence="3">The sequence shown here is derived from an EMBL/GenBank/DDBJ whole genome shotgun (WGS) entry which is preliminary data.</text>
</comment>
<dbReference type="PANTHER" id="PTHR35526:SF3">
    <property type="entry name" value="ANTI-SIGMA-F FACTOR RSBW"/>
    <property type="match status" value="1"/>
</dbReference>
<accession>A0ABV0J4N8</accession>
<keyword evidence="1" id="KW-0808">Transferase</keyword>
<name>A0ABV0J4N8_9CYAN</name>
<dbReference type="InterPro" id="IPR036890">
    <property type="entry name" value="HATPase_C_sf"/>
</dbReference>
<dbReference type="Gene3D" id="3.30.565.10">
    <property type="entry name" value="Histidine kinase-like ATPase, C-terminal domain"/>
    <property type="match status" value="1"/>
</dbReference>
<dbReference type="EMBL" id="JAMPKM010000001">
    <property type="protein sequence ID" value="MEP0816110.1"/>
    <property type="molecule type" value="Genomic_DNA"/>
</dbReference>
<evidence type="ECO:0000313" key="4">
    <source>
        <dbReference type="Proteomes" id="UP001464891"/>
    </source>
</evidence>
<keyword evidence="3" id="KW-0547">Nucleotide-binding</keyword>
<feature type="domain" description="Histidine kinase/HSP90-like ATPase" evidence="2">
    <location>
        <begin position="11"/>
        <end position="135"/>
    </location>
</feature>
<proteinExistence type="predicted"/>
<dbReference type="GO" id="GO:0005524">
    <property type="term" value="F:ATP binding"/>
    <property type="evidence" value="ECO:0007669"/>
    <property type="project" value="UniProtKB-KW"/>
</dbReference>
<sequence length="140" mass="16060">MTSQNRLQVTTNLAELNQVLLWFEQLHQPTIPRKTWIQCQTALAEGFTNAVKHAHSNLPPDTIVEIDVTITPQQLEIYVWDFGPPFDLIQNLKSREQTFDPTASSGRGLQLIARIADQISYVRTDEQRNCLSMIKYYQAS</sequence>
<dbReference type="CDD" id="cd16936">
    <property type="entry name" value="HATPase_RsbW-like"/>
    <property type="match status" value="1"/>
</dbReference>
<dbReference type="InterPro" id="IPR050267">
    <property type="entry name" value="Anti-sigma-factor_SerPK"/>
</dbReference>
<dbReference type="SUPFAM" id="SSF55874">
    <property type="entry name" value="ATPase domain of HSP90 chaperone/DNA topoisomerase II/histidine kinase"/>
    <property type="match status" value="1"/>
</dbReference>
<dbReference type="Pfam" id="PF13581">
    <property type="entry name" value="HATPase_c_2"/>
    <property type="match status" value="1"/>
</dbReference>
<organism evidence="3 4">
    <name type="scientific">Trichocoleus desertorum GB2-A4</name>
    <dbReference type="NCBI Taxonomy" id="2933944"/>
    <lineage>
        <taxon>Bacteria</taxon>
        <taxon>Bacillati</taxon>
        <taxon>Cyanobacteriota</taxon>
        <taxon>Cyanophyceae</taxon>
        <taxon>Leptolyngbyales</taxon>
        <taxon>Trichocoleusaceae</taxon>
        <taxon>Trichocoleus</taxon>
    </lineage>
</organism>
<dbReference type="PANTHER" id="PTHR35526">
    <property type="entry name" value="ANTI-SIGMA-F FACTOR RSBW-RELATED"/>
    <property type="match status" value="1"/>
</dbReference>
<keyword evidence="1" id="KW-0723">Serine/threonine-protein kinase</keyword>
<evidence type="ECO:0000259" key="2">
    <source>
        <dbReference type="Pfam" id="PF13581"/>
    </source>
</evidence>
<evidence type="ECO:0000313" key="3">
    <source>
        <dbReference type="EMBL" id="MEP0816110.1"/>
    </source>
</evidence>
<protein>
    <submittedName>
        <fullName evidence="3">ATP-binding protein</fullName>
    </submittedName>
</protein>